<dbReference type="EMBL" id="CP012333">
    <property type="protein sequence ID" value="AKV04745.1"/>
    <property type="molecule type" value="Genomic_DNA"/>
</dbReference>
<organism evidence="3 4">
    <name type="scientific">Labilithrix luteola</name>
    <dbReference type="NCBI Taxonomy" id="1391654"/>
    <lineage>
        <taxon>Bacteria</taxon>
        <taxon>Pseudomonadati</taxon>
        <taxon>Myxococcota</taxon>
        <taxon>Polyangia</taxon>
        <taxon>Polyangiales</taxon>
        <taxon>Labilitrichaceae</taxon>
        <taxon>Labilithrix</taxon>
    </lineage>
</organism>
<evidence type="ECO:0000313" key="4">
    <source>
        <dbReference type="Proteomes" id="UP000064967"/>
    </source>
</evidence>
<keyword evidence="4" id="KW-1185">Reference proteome</keyword>
<dbReference type="KEGG" id="llu:AKJ09_11408"/>
<accession>A0A0K1QH42</accession>
<name>A0A0K1QH42_9BACT</name>
<sequence length="629" mass="67192">MRKEFLPIGALGIGLLAGLGLSIPLAHGDAKPKTISVDEIKDGMKGYGLTVFKGTEPERFDVEVVGVLKNFRPGQELVLIKTPHPRLNVTKNVKGMSGSPIFLDGRLAGAYAYSWASFQVEPVAGVTPIAPMLAEMRRPIPPGFWPLEGRGPLPTAAKPAPQKHASLGPREDGATAWNGDPGAYDVEKHAEQVKARMTAGLDSARTVVPAATPLLLGGMSDRSLALVSKLFGPLGLEPVQAGGGGNSVDPNAPMHYVNGGGLGIQMARGDVSFMGLGTVTFVEGQKLCGFGHPMMEAGVTALPAAIGKVHWLFASEQHSSKIGEAARPLGALVQDRQSAVVVDESKTAPTFPFSIDVRGAEGAPKKIWNVEVAEERFMSASLVASVLGSVVDATVNERRDVTWRLVSKLSVRGHGTIELEDFGVAVGGMPDAGEFAHAKIGRAVGEVLNNPWEMTHVEKVESVLTVDYSRDLWRLRGVDVLEPVVDANQNARLRVHLQPFAGPEVTKVIEVKLPEELAGKDVDLDVVPGYQVSPELPSPQTLGDLLANSQKQNMLPKSLVVQYRVRSQGVAFRGHVADRLPSFALDALRPATSDTGPDAFASYARVIVPLDRYVEGTDKARVKVRQIVR</sequence>
<dbReference type="InterPro" id="IPR008763">
    <property type="entry name" value="Peptidase_S55"/>
</dbReference>
<evidence type="ECO:0000256" key="1">
    <source>
        <dbReference type="SAM" id="MobiDB-lite"/>
    </source>
</evidence>
<proteinExistence type="predicted"/>
<dbReference type="Pfam" id="PF05580">
    <property type="entry name" value="Peptidase_S55"/>
    <property type="match status" value="1"/>
</dbReference>
<evidence type="ECO:0000313" key="3">
    <source>
        <dbReference type="EMBL" id="AKV04745.1"/>
    </source>
</evidence>
<feature type="region of interest" description="Disordered" evidence="1">
    <location>
        <begin position="151"/>
        <end position="175"/>
    </location>
</feature>
<reference evidence="3 4" key="1">
    <citation type="submission" date="2015-08" db="EMBL/GenBank/DDBJ databases">
        <authorList>
            <person name="Babu N.S."/>
            <person name="Beckwith C.J."/>
            <person name="Beseler K.G."/>
            <person name="Brison A."/>
            <person name="Carone J.V."/>
            <person name="Caskin T.P."/>
            <person name="Diamond M."/>
            <person name="Durham M.E."/>
            <person name="Foxe J.M."/>
            <person name="Go M."/>
            <person name="Henderson B.A."/>
            <person name="Jones I.B."/>
            <person name="McGettigan J.A."/>
            <person name="Micheletti S.J."/>
            <person name="Nasrallah M.E."/>
            <person name="Ortiz D."/>
            <person name="Piller C.R."/>
            <person name="Privatt S.R."/>
            <person name="Schneider S.L."/>
            <person name="Sharp S."/>
            <person name="Smith T.C."/>
            <person name="Stanton J.D."/>
            <person name="Ullery H.E."/>
            <person name="Wilson R.J."/>
            <person name="Serrano M.G."/>
            <person name="Buck G."/>
            <person name="Lee V."/>
            <person name="Wang Y."/>
            <person name="Carvalho R."/>
            <person name="Voegtly L."/>
            <person name="Shi R."/>
            <person name="Duckworth R."/>
            <person name="Johnson A."/>
            <person name="Loviza R."/>
            <person name="Walstead R."/>
            <person name="Shah Z."/>
            <person name="Kiflezghi M."/>
            <person name="Wade K."/>
            <person name="Ball S.L."/>
            <person name="Bradley K.W."/>
            <person name="Asai D.J."/>
            <person name="Bowman C.A."/>
            <person name="Russell D.A."/>
            <person name="Pope W.H."/>
            <person name="Jacobs-Sera D."/>
            <person name="Hendrix R.W."/>
            <person name="Hatfull G.F."/>
        </authorList>
    </citation>
    <scope>NUCLEOTIDE SEQUENCE [LARGE SCALE GENOMIC DNA]</scope>
    <source>
        <strain evidence="3 4">DSM 27648</strain>
    </source>
</reference>
<gene>
    <name evidence="3" type="ORF">AKJ09_11408</name>
</gene>
<evidence type="ECO:0000259" key="2">
    <source>
        <dbReference type="PROSITE" id="PS51494"/>
    </source>
</evidence>
<protein>
    <recommendedName>
        <fullName evidence="2">Peptidase S55 domain-containing protein</fullName>
    </recommendedName>
</protein>
<dbReference type="AlphaFoldDB" id="A0A0K1QH42"/>
<dbReference type="PROSITE" id="PS51494">
    <property type="entry name" value="SPOIVB"/>
    <property type="match status" value="1"/>
</dbReference>
<dbReference type="RefSeq" id="WP_146655310.1">
    <property type="nucleotide sequence ID" value="NZ_CP012333.1"/>
</dbReference>
<feature type="domain" description="Peptidase S55" evidence="2">
    <location>
        <begin position="1"/>
        <end position="148"/>
    </location>
</feature>
<dbReference type="STRING" id="1391654.AKJ09_11408"/>
<dbReference type="OrthoDB" id="9765242at2"/>
<dbReference type="Proteomes" id="UP000064967">
    <property type="component" value="Chromosome"/>
</dbReference>